<reference evidence="2 3" key="1">
    <citation type="submission" date="2019-08" db="EMBL/GenBank/DDBJ databases">
        <title>Draft genome sequences of two oriental melons (Cucumis melo L. var makuwa).</title>
        <authorList>
            <person name="Kwon S.-Y."/>
        </authorList>
    </citation>
    <scope>NUCLEOTIDE SEQUENCE [LARGE SCALE GENOMIC DNA]</scope>
    <source>
        <strain evidence="3">cv. Chang Bougi</strain>
        <tissue evidence="2">Leaf</tissue>
    </source>
</reference>
<feature type="compositionally biased region" description="Basic and acidic residues" evidence="1">
    <location>
        <begin position="1"/>
        <end position="35"/>
    </location>
</feature>
<protein>
    <submittedName>
        <fullName evidence="2">Protein MNN4-like</fullName>
    </submittedName>
</protein>
<comment type="caution">
    <text evidence="2">The sequence shown here is derived from an EMBL/GenBank/DDBJ whole genome shotgun (WGS) entry which is preliminary data.</text>
</comment>
<name>A0A5D3C0B4_CUCMM</name>
<accession>A0A5D3C0B4</accession>
<dbReference type="Proteomes" id="UP000321947">
    <property type="component" value="Unassembled WGS sequence"/>
</dbReference>
<sequence length="106" mass="12452">MKGKNKEEEKKRENEEAKRKAEEVDKEAQEEKFGKEGTSSSITETKFERVVKKAQEKTEKKLLRKVDKVAFFKEKSKGKKKEKTFDNYCEEFGKDIEELSPLKDEA</sequence>
<evidence type="ECO:0000256" key="1">
    <source>
        <dbReference type="SAM" id="MobiDB-lite"/>
    </source>
</evidence>
<gene>
    <name evidence="2" type="ORF">E5676_scaffold676G00140</name>
</gene>
<evidence type="ECO:0000313" key="2">
    <source>
        <dbReference type="EMBL" id="TYK04694.1"/>
    </source>
</evidence>
<proteinExistence type="predicted"/>
<dbReference type="EMBL" id="SSTD01014136">
    <property type="protein sequence ID" value="TYK04694.1"/>
    <property type="molecule type" value="Genomic_DNA"/>
</dbReference>
<dbReference type="AlphaFoldDB" id="A0A5D3C0B4"/>
<evidence type="ECO:0000313" key="3">
    <source>
        <dbReference type="Proteomes" id="UP000321947"/>
    </source>
</evidence>
<feature type="region of interest" description="Disordered" evidence="1">
    <location>
        <begin position="1"/>
        <end position="40"/>
    </location>
</feature>
<organism evidence="2 3">
    <name type="scientific">Cucumis melo var. makuwa</name>
    <name type="common">Oriental melon</name>
    <dbReference type="NCBI Taxonomy" id="1194695"/>
    <lineage>
        <taxon>Eukaryota</taxon>
        <taxon>Viridiplantae</taxon>
        <taxon>Streptophyta</taxon>
        <taxon>Embryophyta</taxon>
        <taxon>Tracheophyta</taxon>
        <taxon>Spermatophyta</taxon>
        <taxon>Magnoliopsida</taxon>
        <taxon>eudicotyledons</taxon>
        <taxon>Gunneridae</taxon>
        <taxon>Pentapetalae</taxon>
        <taxon>rosids</taxon>
        <taxon>fabids</taxon>
        <taxon>Cucurbitales</taxon>
        <taxon>Cucurbitaceae</taxon>
        <taxon>Benincaseae</taxon>
        <taxon>Cucumis</taxon>
    </lineage>
</organism>